<protein>
    <submittedName>
        <fullName evidence="2">Gfo/Idh/MocA family oxidoreductase</fullName>
    </submittedName>
</protein>
<accession>A0AAW7YXP0</accession>
<dbReference type="RefSeq" id="WP_303522522.1">
    <property type="nucleotide sequence ID" value="NZ_JAUOQO010000681.1"/>
</dbReference>
<sequence>MVHVDALKQSGLKVVSLVDLDLAKAQRVAPQHNIAHACNHIQHVPAVDLVLIATPALSHQQVIKHFK</sequence>
<proteinExistence type="predicted"/>
<reference evidence="2" key="1">
    <citation type="submission" date="2023-07" db="EMBL/GenBank/DDBJ databases">
        <title>Genome content predicts the carbon catabolic preferences of heterotrophic bacteria.</title>
        <authorList>
            <person name="Gralka M."/>
        </authorList>
    </citation>
    <scope>NUCLEOTIDE SEQUENCE</scope>
    <source>
        <strain evidence="2">E2R20</strain>
    </source>
</reference>
<feature type="non-terminal residue" evidence="2">
    <location>
        <position position="67"/>
    </location>
</feature>
<evidence type="ECO:0000313" key="2">
    <source>
        <dbReference type="EMBL" id="MDO6575441.1"/>
    </source>
</evidence>
<dbReference type="SUPFAM" id="SSF51735">
    <property type="entry name" value="NAD(P)-binding Rossmann-fold domains"/>
    <property type="match status" value="1"/>
</dbReference>
<comment type="caution">
    <text evidence="2">The sequence shown here is derived from an EMBL/GenBank/DDBJ whole genome shotgun (WGS) entry which is preliminary data.</text>
</comment>
<dbReference type="InterPro" id="IPR000683">
    <property type="entry name" value="Gfo/Idh/MocA-like_OxRdtase_N"/>
</dbReference>
<evidence type="ECO:0000259" key="1">
    <source>
        <dbReference type="Pfam" id="PF01408"/>
    </source>
</evidence>
<dbReference type="Pfam" id="PF01408">
    <property type="entry name" value="GFO_IDH_MocA"/>
    <property type="match status" value="1"/>
</dbReference>
<organism evidence="2 3">
    <name type="scientific">Staphylococcus pasteuri_A</name>
    <dbReference type="NCBI Taxonomy" id="3062664"/>
    <lineage>
        <taxon>Bacteria</taxon>
        <taxon>Bacillati</taxon>
        <taxon>Bacillota</taxon>
        <taxon>Bacilli</taxon>
        <taxon>Bacillales</taxon>
        <taxon>Staphylococcaceae</taxon>
        <taxon>Staphylococcus</taxon>
    </lineage>
</organism>
<dbReference type="AlphaFoldDB" id="A0AAW7YXP0"/>
<gene>
    <name evidence="2" type="ORF">Q4528_15100</name>
</gene>
<dbReference type="InterPro" id="IPR036291">
    <property type="entry name" value="NAD(P)-bd_dom_sf"/>
</dbReference>
<dbReference type="EMBL" id="JAUOQO010000681">
    <property type="protein sequence ID" value="MDO6575441.1"/>
    <property type="molecule type" value="Genomic_DNA"/>
</dbReference>
<feature type="domain" description="Gfo/Idh/MocA-like oxidoreductase N-terminal" evidence="1">
    <location>
        <begin position="7"/>
        <end position="65"/>
    </location>
</feature>
<evidence type="ECO:0000313" key="3">
    <source>
        <dbReference type="Proteomes" id="UP001170310"/>
    </source>
</evidence>
<dbReference type="Proteomes" id="UP001170310">
    <property type="component" value="Unassembled WGS sequence"/>
</dbReference>
<dbReference type="Gene3D" id="3.40.50.720">
    <property type="entry name" value="NAD(P)-binding Rossmann-like Domain"/>
    <property type="match status" value="1"/>
</dbReference>
<keyword evidence="3" id="KW-1185">Reference proteome</keyword>
<dbReference type="GO" id="GO:0000166">
    <property type="term" value="F:nucleotide binding"/>
    <property type="evidence" value="ECO:0007669"/>
    <property type="project" value="InterPro"/>
</dbReference>
<name>A0AAW7YXP0_9STAP</name>